<accession>A0A841BEV6</accession>
<proteinExistence type="predicted"/>
<dbReference type="Proteomes" id="UP000580861">
    <property type="component" value="Unassembled WGS sequence"/>
</dbReference>
<name>A0A841BEV6_9PSEU</name>
<evidence type="ECO:0000313" key="3">
    <source>
        <dbReference type="Proteomes" id="UP000580861"/>
    </source>
</evidence>
<dbReference type="AlphaFoldDB" id="A0A841BEV6"/>
<dbReference type="SUPFAM" id="SSF103256">
    <property type="entry name" value="Hypothetical protein TM0160"/>
    <property type="match status" value="1"/>
</dbReference>
<dbReference type="PANTHER" id="PTHR15160:SF1">
    <property type="entry name" value="VON HIPPEL-LINDAU DISEASE TUMOR SUPPRESSOR"/>
    <property type="match status" value="1"/>
</dbReference>
<dbReference type="GO" id="GO:0004518">
    <property type="term" value="F:nuclease activity"/>
    <property type="evidence" value="ECO:0007669"/>
    <property type="project" value="InterPro"/>
</dbReference>
<evidence type="ECO:0000259" key="1">
    <source>
        <dbReference type="PROSITE" id="PS51658"/>
    </source>
</evidence>
<comment type="caution">
    <text evidence="2">The sequence shown here is derived from an EMBL/GenBank/DDBJ whole genome shotgun (WGS) entry which is preliminary data.</text>
</comment>
<organism evidence="2 3">
    <name type="scientific">Amycolatopsis umgeniensis</name>
    <dbReference type="NCBI Taxonomy" id="336628"/>
    <lineage>
        <taxon>Bacteria</taxon>
        <taxon>Bacillati</taxon>
        <taxon>Actinomycetota</taxon>
        <taxon>Actinomycetes</taxon>
        <taxon>Pseudonocardiales</taxon>
        <taxon>Pseudonocardiaceae</taxon>
        <taxon>Amycolatopsis</taxon>
    </lineage>
</organism>
<dbReference type="PROSITE" id="PS51658">
    <property type="entry name" value="BFN"/>
    <property type="match status" value="1"/>
</dbReference>
<sequence>MIPMDVEGMAVLAPEAAPVMLLREREGERRWLAITIGGPEASAVALAQEKIRLPRPGTIELIGQVVESFGHRVTGVEVTALRDGIFFADLVLDSGIRVSARPSDAVAIGLRAGVVIKVADSVLEVASVRVEIVGSGPDAELPSVPSDPVAQEREVEEFRAALDKIVPEDFGDLPPEPPSGPPK</sequence>
<keyword evidence="3" id="KW-1185">Reference proteome</keyword>
<evidence type="ECO:0000313" key="2">
    <source>
        <dbReference type="EMBL" id="MBB5857318.1"/>
    </source>
</evidence>
<dbReference type="Gene3D" id="3.10.690.10">
    <property type="entry name" value="Bifunctional nuclease domain"/>
    <property type="match status" value="1"/>
</dbReference>
<dbReference type="PANTHER" id="PTHR15160">
    <property type="entry name" value="VON HIPPEL-LINDAU PROTEIN"/>
    <property type="match status" value="1"/>
</dbReference>
<protein>
    <submittedName>
        <fullName evidence="2">Bifunctional DNase/RNase</fullName>
    </submittedName>
</protein>
<gene>
    <name evidence="2" type="ORF">HDA45_007405</name>
</gene>
<dbReference type="RefSeq" id="WP_184903350.1">
    <property type="nucleotide sequence ID" value="NZ_JACHMX010000001.1"/>
</dbReference>
<reference evidence="2 3" key="1">
    <citation type="submission" date="2020-08" db="EMBL/GenBank/DDBJ databases">
        <title>Sequencing the genomes of 1000 actinobacteria strains.</title>
        <authorList>
            <person name="Klenk H.-P."/>
        </authorList>
    </citation>
    <scope>NUCLEOTIDE SEQUENCE [LARGE SCALE GENOMIC DNA]</scope>
    <source>
        <strain evidence="2 3">DSM 45272</strain>
    </source>
</reference>
<feature type="domain" description="BFN" evidence="1">
    <location>
        <begin position="1"/>
        <end position="130"/>
    </location>
</feature>
<dbReference type="InterPro" id="IPR036104">
    <property type="entry name" value="BFN_sf"/>
</dbReference>
<dbReference type="Pfam" id="PF02577">
    <property type="entry name" value="BFN_dom"/>
    <property type="match status" value="1"/>
</dbReference>
<dbReference type="InterPro" id="IPR003729">
    <property type="entry name" value="Bi_nuclease_dom"/>
</dbReference>
<dbReference type="EMBL" id="JACHMX010000001">
    <property type="protein sequence ID" value="MBB5857318.1"/>
    <property type="molecule type" value="Genomic_DNA"/>
</dbReference>